<feature type="transmembrane region" description="Helical" evidence="1">
    <location>
        <begin position="29"/>
        <end position="50"/>
    </location>
</feature>
<reference evidence="2 3" key="1">
    <citation type="submission" date="2016-03" db="EMBL/GenBank/DDBJ databases">
        <authorList>
            <person name="Ploux O."/>
        </authorList>
    </citation>
    <scope>NUCLEOTIDE SEQUENCE [LARGE SCALE GENOMIC DNA]</scope>
    <source>
        <strain evidence="2 3">UAMH 11012</strain>
    </source>
</reference>
<feature type="transmembrane region" description="Helical" evidence="1">
    <location>
        <begin position="62"/>
        <end position="85"/>
    </location>
</feature>
<proteinExistence type="predicted"/>
<keyword evidence="1" id="KW-1133">Transmembrane helix</keyword>
<accession>A0A1L7WLP8</accession>
<evidence type="ECO:0000256" key="1">
    <source>
        <dbReference type="SAM" id="Phobius"/>
    </source>
</evidence>
<feature type="transmembrane region" description="Helical" evidence="1">
    <location>
        <begin position="97"/>
        <end position="120"/>
    </location>
</feature>
<keyword evidence="1" id="KW-0472">Membrane</keyword>
<evidence type="ECO:0000313" key="3">
    <source>
        <dbReference type="Proteomes" id="UP000184330"/>
    </source>
</evidence>
<keyword evidence="1" id="KW-0812">Transmembrane</keyword>
<organism evidence="2 3">
    <name type="scientific">Phialocephala subalpina</name>
    <dbReference type="NCBI Taxonomy" id="576137"/>
    <lineage>
        <taxon>Eukaryota</taxon>
        <taxon>Fungi</taxon>
        <taxon>Dikarya</taxon>
        <taxon>Ascomycota</taxon>
        <taxon>Pezizomycotina</taxon>
        <taxon>Leotiomycetes</taxon>
        <taxon>Helotiales</taxon>
        <taxon>Mollisiaceae</taxon>
        <taxon>Phialocephala</taxon>
        <taxon>Phialocephala fortinii species complex</taxon>
    </lineage>
</organism>
<dbReference type="AlphaFoldDB" id="A0A1L7WLP8"/>
<feature type="transmembrane region" description="Helical" evidence="1">
    <location>
        <begin position="212"/>
        <end position="235"/>
    </location>
</feature>
<sequence length="312" mass="34400">MSDFYTPPADPAALHAEALLQASCYSLPYGAVGFSSHLITYYTMICLICGRRPLWPWRRLRYPLYSAIPGIISLIGTTVVTSISINRCSSEKPFRLIGAWMMMTSIAVSLTTISAPFAFGTTKEELLAEKVANEKVIKERKSFDMIAYARMDGKEKKFPVPGLEVLLHVDDPGRKRKRAMGVRGLILVGMIWVSGSIMGVYGIILFCDGRWNAISVLNTITAVFGLVVFSPTILILCKLKNIKSDTLGILISLQLVLVCSLGLLWMDWTIGAMTGNLVGVPGRSGKDGVVNRKMMDLAWIYFALKRLPLLGL</sequence>
<dbReference type="Proteomes" id="UP000184330">
    <property type="component" value="Unassembled WGS sequence"/>
</dbReference>
<gene>
    <name evidence="2" type="ORF">PAC_03574</name>
</gene>
<keyword evidence="3" id="KW-1185">Reference proteome</keyword>
<dbReference type="OrthoDB" id="2396694at2759"/>
<feature type="transmembrane region" description="Helical" evidence="1">
    <location>
        <begin position="184"/>
        <end position="206"/>
    </location>
</feature>
<feature type="transmembrane region" description="Helical" evidence="1">
    <location>
        <begin position="247"/>
        <end position="266"/>
    </location>
</feature>
<name>A0A1L7WLP8_9HELO</name>
<protein>
    <submittedName>
        <fullName evidence="2">Uncharacterized protein</fullName>
    </submittedName>
</protein>
<dbReference type="EMBL" id="FJOG01000004">
    <property type="protein sequence ID" value="CZR53694.1"/>
    <property type="molecule type" value="Genomic_DNA"/>
</dbReference>
<evidence type="ECO:0000313" key="2">
    <source>
        <dbReference type="EMBL" id="CZR53694.1"/>
    </source>
</evidence>